<dbReference type="PANTHER" id="PTHR46722:SF1">
    <property type="entry name" value="MITOCHONDRIAL IMPORT RECEPTOR SUBUNIT TOM7 HOMOLOG"/>
    <property type="match status" value="1"/>
</dbReference>
<dbReference type="PANTHER" id="PTHR46722">
    <property type="entry name" value="MITOCHONDRIAL IMPORT RECEPTOR SUBUNIT TOM7 HOMOLOG"/>
    <property type="match status" value="1"/>
</dbReference>
<dbReference type="Ensembl" id="ENSCWAT00000021390.1">
    <property type="protein sequence ID" value="ENSCWAP00000019714.1"/>
    <property type="gene ID" value="ENSCWAG00000015128.1"/>
</dbReference>
<name>A0A8C3WU04_9CETA</name>
<dbReference type="GO" id="GO:0005742">
    <property type="term" value="C:mitochondrial outer membrane translocase complex"/>
    <property type="evidence" value="ECO:0007669"/>
    <property type="project" value="TreeGrafter"/>
</dbReference>
<evidence type="ECO:0000313" key="2">
    <source>
        <dbReference type="Proteomes" id="UP000694540"/>
    </source>
</evidence>
<reference evidence="1" key="2">
    <citation type="submission" date="2025-09" db="UniProtKB">
        <authorList>
            <consortium name="Ensembl"/>
        </authorList>
    </citation>
    <scope>IDENTIFICATION</scope>
</reference>
<dbReference type="Proteomes" id="UP000694540">
    <property type="component" value="Unplaced"/>
</dbReference>
<sequence>MAKQSKEAKQKLQQLYKGGHFAIHWDFAPPKIYLGFKGRAHILECLNCFEHTLGTKDHLVT</sequence>
<organism evidence="1 2">
    <name type="scientific">Catagonus wagneri</name>
    <name type="common">Chacoan peccary</name>
    <dbReference type="NCBI Taxonomy" id="51154"/>
    <lineage>
        <taxon>Eukaryota</taxon>
        <taxon>Metazoa</taxon>
        <taxon>Chordata</taxon>
        <taxon>Craniata</taxon>
        <taxon>Vertebrata</taxon>
        <taxon>Euteleostomi</taxon>
        <taxon>Mammalia</taxon>
        <taxon>Eutheria</taxon>
        <taxon>Laurasiatheria</taxon>
        <taxon>Artiodactyla</taxon>
        <taxon>Suina</taxon>
        <taxon>Tayassuidae</taxon>
        <taxon>Catagonus</taxon>
    </lineage>
</organism>
<protein>
    <submittedName>
        <fullName evidence="1">Uncharacterized protein</fullName>
    </submittedName>
</protein>
<dbReference type="GO" id="GO:1903955">
    <property type="term" value="P:positive regulation of protein targeting to mitochondrion"/>
    <property type="evidence" value="ECO:0007669"/>
    <property type="project" value="TreeGrafter"/>
</dbReference>
<keyword evidence="2" id="KW-1185">Reference proteome</keyword>
<dbReference type="AlphaFoldDB" id="A0A8C3WU04"/>
<proteinExistence type="predicted"/>
<reference evidence="1" key="1">
    <citation type="submission" date="2025-08" db="UniProtKB">
        <authorList>
            <consortium name="Ensembl"/>
        </authorList>
    </citation>
    <scope>IDENTIFICATION</scope>
</reference>
<dbReference type="GeneTree" id="ENSGT01140000282691"/>
<accession>A0A8C3WU04</accession>
<evidence type="ECO:0000313" key="1">
    <source>
        <dbReference type="Ensembl" id="ENSCWAP00000019714.1"/>
    </source>
</evidence>